<dbReference type="GO" id="GO:0030145">
    <property type="term" value="F:manganese ion binding"/>
    <property type="evidence" value="ECO:0007669"/>
    <property type="project" value="UniProtKB-UniRule"/>
</dbReference>
<dbReference type="NCBIfam" id="NF003743">
    <property type="entry name" value="PRK05340.1"/>
    <property type="match status" value="1"/>
</dbReference>
<dbReference type="HAMAP" id="MF_00575">
    <property type="entry name" value="LpxH"/>
    <property type="match status" value="1"/>
</dbReference>
<dbReference type="NCBIfam" id="TIGR01854">
    <property type="entry name" value="lipid_A_lpxH"/>
    <property type="match status" value="1"/>
</dbReference>
<dbReference type="InterPro" id="IPR043461">
    <property type="entry name" value="LpxH-like"/>
</dbReference>
<evidence type="ECO:0000256" key="2">
    <source>
        <dbReference type="ARBA" id="ARBA00022516"/>
    </source>
</evidence>
<keyword evidence="6 10" id="KW-0378">Hydrolase</keyword>
<feature type="binding site" evidence="10">
    <location>
        <begin position="102"/>
        <end position="103"/>
    </location>
    <ligand>
        <name>substrate</name>
    </ligand>
</feature>
<feature type="binding site" evidence="10">
    <location>
        <position position="222"/>
    </location>
    <ligand>
        <name>substrate</name>
    </ligand>
</feature>
<comment type="pathway">
    <text evidence="10">Glycolipid biosynthesis; lipid IV(A) biosynthesis; lipid IV(A) from (3R)-3-hydroxytetradecanoyl-[acyl-carrier-protein] and UDP-N-acetyl-alpha-D-glucosamine: step 4/6.</text>
</comment>
<keyword evidence="9 10" id="KW-0464">Manganese</keyword>
<comment type="cofactor">
    <cofactor evidence="10">
        <name>Mn(2+)</name>
        <dbReference type="ChEBI" id="CHEBI:29035"/>
    </cofactor>
    <text evidence="10">Binds 2 Mn(2+) ions per subunit in a binuclear metal center.</text>
</comment>
<dbReference type="InterPro" id="IPR029052">
    <property type="entry name" value="Metallo-depent_PP-like"/>
</dbReference>
<evidence type="ECO:0000256" key="7">
    <source>
        <dbReference type="ARBA" id="ARBA00023098"/>
    </source>
</evidence>
<evidence type="ECO:0000313" key="15">
    <source>
        <dbReference type="Proteomes" id="UP000315577"/>
    </source>
</evidence>
<reference evidence="13 15" key="2">
    <citation type="submission" date="2019-07" db="EMBL/GenBank/DDBJ databases">
        <title>Tepidimonas ignava SPS-1037 draft genome.</title>
        <authorList>
            <person name="Da Costa M.S."/>
            <person name="Froufe H.J.C."/>
            <person name="Egas C."/>
            <person name="Albuquerque L."/>
        </authorList>
    </citation>
    <scope>NUCLEOTIDE SEQUENCE [LARGE SCALE GENOMIC DNA]</scope>
    <source>
        <strain evidence="13 15">SPS-1037</strain>
    </source>
</reference>
<feature type="binding site" evidence="10">
    <location>
        <position position="145"/>
    </location>
    <ligand>
        <name>substrate</name>
    </ligand>
</feature>
<feature type="binding site" evidence="10">
    <location>
        <position position="30"/>
    </location>
    <ligand>
        <name>Mn(2+)</name>
        <dbReference type="ChEBI" id="CHEBI:29035"/>
        <label>1</label>
    </ligand>
</feature>
<feature type="binding site" evidence="10">
    <location>
        <position position="28"/>
    </location>
    <ligand>
        <name>Mn(2+)</name>
        <dbReference type="ChEBI" id="CHEBI:29035"/>
        <label>1</label>
    </ligand>
</feature>
<protein>
    <recommendedName>
        <fullName evidence="10">UDP-2,3-diacylglucosamine hydrolase</fullName>
        <ecNumber evidence="10">3.6.1.54</ecNumber>
    </recommendedName>
    <alternativeName>
        <fullName evidence="10">UDP-2,3-diacylglucosamine diphosphatase</fullName>
    </alternativeName>
</protein>
<keyword evidence="3 10" id="KW-0997">Cell inner membrane</keyword>
<feature type="binding site" evidence="10">
    <location>
        <position position="59"/>
    </location>
    <ligand>
        <name>Mn(2+)</name>
        <dbReference type="ChEBI" id="CHEBI:29035"/>
        <label>1</label>
    </ligand>
</feature>
<dbReference type="Proteomes" id="UP000315577">
    <property type="component" value="Unassembled WGS sequence"/>
</dbReference>
<dbReference type="Proteomes" id="UP000295536">
    <property type="component" value="Unassembled WGS sequence"/>
</dbReference>
<feature type="binding site" evidence="10">
    <location>
        <position position="183"/>
    </location>
    <ligand>
        <name>substrate</name>
    </ligand>
</feature>
<dbReference type="RefSeq" id="WP_243646452.1">
    <property type="nucleotide sequence ID" value="NZ_SMAH01000003.1"/>
</dbReference>
<organism evidence="12 14">
    <name type="scientific">Tepidimonas ignava</name>
    <dbReference type="NCBI Taxonomy" id="114249"/>
    <lineage>
        <taxon>Bacteria</taxon>
        <taxon>Pseudomonadati</taxon>
        <taxon>Pseudomonadota</taxon>
        <taxon>Betaproteobacteria</taxon>
        <taxon>Burkholderiales</taxon>
        <taxon>Tepidimonas</taxon>
    </lineage>
</organism>
<dbReference type="SUPFAM" id="SSF56300">
    <property type="entry name" value="Metallo-dependent phosphatases"/>
    <property type="match status" value="1"/>
</dbReference>
<comment type="catalytic activity">
    <reaction evidence="10">
        <text>UDP-2-N,3-O-bis[(3R)-3-hydroxytetradecanoyl]-alpha-D-glucosamine + H2O = 2-N,3-O-bis[(3R)-3-hydroxytetradecanoyl]-alpha-D-glucosaminyl 1-phosphate + UMP + 2 H(+)</text>
        <dbReference type="Rhea" id="RHEA:25213"/>
        <dbReference type="ChEBI" id="CHEBI:15377"/>
        <dbReference type="ChEBI" id="CHEBI:15378"/>
        <dbReference type="ChEBI" id="CHEBI:57865"/>
        <dbReference type="ChEBI" id="CHEBI:57957"/>
        <dbReference type="ChEBI" id="CHEBI:78847"/>
        <dbReference type="EC" id="3.6.1.54"/>
    </reaction>
</comment>
<comment type="subcellular location">
    <subcellularLocation>
        <location evidence="10">Cell inner membrane</location>
        <topology evidence="10">Peripheral membrane protein</topology>
        <orientation evidence="10">Cytoplasmic side</orientation>
    </subcellularLocation>
</comment>
<evidence type="ECO:0000256" key="1">
    <source>
        <dbReference type="ARBA" id="ARBA00022475"/>
    </source>
</evidence>
<feature type="domain" description="Calcineurin-like phosphoesterase" evidence="11">
    <location>
        <begin position="22"/>
        <end position="226"/>
    </location>
</feature>
<dbReference type="GO" id="GO:0008758">
    <property type="term" value="F:UDP-2,3-diacylglucosamine hydrolase activity"/>
    <property type="evidence" value="ECO:0007669"/>
    <property type="project" value="UniProtKB-UniRule"/>
</dbReference>
<evidence type="ECO:0000256" key="4">
    <source>
        <dbReference type="ARBA" id="ARBA00022556"/>
    </source>
</evidence>
<comment type="caution">
    <text evidence="10">Lacks conserved residue(s) required for the propagation of feature annotation.</text>
</comment>
<accession>A0A4R3LHF5</accession>
<dbReference type="InterPro" id="IPR010138">
    <property type="entry name" value="UDP-diacylglucosamine_Hdrlase"/>
</dbReference>
<dbReference type="PANTHER" id="PTHR34990:SF1">
    <property type="entry name" value="UDP-2,3-DIACYLGLUCOSAMINE HYDROLASE"/>
    <property type="match status" value="1"/>
</dbReference>
<dbReference type="EMBL" id="VJNC01000004">
    <property type="protein sequence ID" value="TSE22887.1"/>
    <property type="molecule type" value="Genomic_DNA"/>
</dbReference>
<keyword evidence="7 10" id="KW-0443">Lipid metabolism</keyword>
<dbReference type="Pfam" id="PF00149">
    <property type="entry name" value="Metallophos"/>
    <property type="match status" value="1"/>
</dbReference>
<dbReference type="PANTHER" id="PTHR34990">
    <property type="entry name" value="UDP-2,3-DIACYLGLUCOSAMINE HYDROLASE-RELATED"/>
    <property type="match status" value="1"/>
</dbReference>
<dbReference type="EC" id="3.6.1.54" evidence="10"/>
<dbReference type="CDD" id="cd07398">
    <property type="entry name" value="MPP_YbbF-LpxH"/>
    <property type="match status" value="1"/>
</dbReference>
<evidence type="ECO:0000256" key="3">
    <source>
        <dbReference type="ARBA" id="ARBA00022519"/>
    </source>
</evidence>
<feature type="binding site" evidence="10">
    <location>
        <position position="102"/>
    </location>
    <ligand>
        <name>Mn(2+)</name>
        <dbReference type="ChEBI" id="CHEBI:29035"/>
        <label>2</label>
    </ligand>
</feature>
<feature type="binding site" evidence="10">
    <location>
        <position position="59"/>
    </location>
    <ligand>
        <name>Mn(2+)</name>
        <dbReference type="ChEBI" id="CHEBI:29035"/>
        <label>2</label>
    </ligand>
</feature>
<dbReference type="UniPathway" id="UPA00359">
    <property type="reaction ID" value="UER00480"/>
</dbReference>
<dbReference type="Gene3D" id="3.60.21.10">
    <property type="match status" value="1"/>
</dbReference>
<feature type="binding site" evidence="10">
    <location>
        <position position="222"/>
    </location>
    <ligand>
        <name>Mn(2+)</name>
        <dbReference type="ChEBI" id="CHEBI:29035"/>
        <label>2</label>
    </ligand>
</feature>
<sequence>MVAGSLGAPMLAAVPWPPGARRLDCVSDVHLHANDPATAAAFVGHLRSAPFDALCILGDLFEVWVGDDLLHGDDAEAALARDVAAALRAVAQRRPVYLMHGNRDFLLGRAFVEASGATLLADPCVLDTGGWRWLLAHGDAWCVHDADYQRFRAQARSAAWQADFAARPLAERQALARALRAQSRVYQAQRIHTGMVDTGDVDPAAVEAARQQHQADGVIHGHTHRPAAHRLPGGAPRLVLSDWDVGARPPRLQVLQLGPAGAWRVAPAGA</sequence>
<evidence type="ECO:0000256" key="10">
    <source>
        <dbReference type="HAMAP-Rule" id="MF_00575"/>
    </source>
</evidence>
<evidence type="ECO:0000256" key="5">
    <source>
        <dbReference type="ARBA" id="ARBA00022723"/>
    </source>
</evidence>
<dbReference type="AlphaFoldDB" id="A0A4R3LHF5"/>
<dbReference type="GO" id="GO:0019897">
    <property type="term" value="C:extrinsic component of plasma membrane"/>
    <property type="evidence" value="ECO:0007669"/>
    <property type="project" value="UniProtKB-UniRule"/>
</dbReference>
<feature type="binding site" evidence="10">
    <location>
        <position position="137"/>
    </location>
    <ligand>
        <name>Mn(2+)</name>
        <dbReference type="ChEBI" id="CHEBI:29035"/>
        <label>2</label>
    </ligand>
</feature>
<keyword evidence="2 10" id="KW-0444">Lipid biosynthesis</keyword>
<keyword evidence="4 10" id="KW-0441">Lipid A biosynthesis</keyword>
<reference evidence="12 14" key="1">
    <citation type="submission" date="2019-03" db="EMBL/GenBank/DDBJ databases">
        <title>Genomic Encyclopedia of Type Strains, Phase IV (KMG-IV): sequencing the most valuable type-strain genomes for metagenomic binning, comparative biology and taxonomic classification.</title>
        <authorList>
            <person name="Goeker M."/>
        </authorList>
    </citation>
    <scope>NUCLEOTIDE SEQUENCE [LARGE SCALE GENOMIC DNA]</scope>
    <source>
        <strain evidence="12 14">DSM 12034</strain>
    </source>
</reference>
<keyword evidence="15" id="KW-1185">Reference proteome</keyword>
<keyword evidence="8 10" id="KW-0472">Membrane</keyword>
<dbReference type="GO" id="GO:0009245">
    <property type="term" value="P:lipid A biosynthetic process"/>
    <property type="evidence" value="ECO:0007669"/>
    <property type="project" value="UniProtKB-UniRule"/>
</dbReference>
<evidence type="ECO:0000259" key="11">
    <source>
        <dbReference type="Pfam" id="PF00149"/>
    </source>
</evidence>
<keyword evidence="1 10" id="KW-1003">Cell membrane</keyword>
<evidence type="ECO:0000313" key="14">
    <source>
        <dbReference type="Proteomes" id="UP000295536"/>
    </source>
</evidence>
<keyword evidence="5 10" id="KW-0479">Metal-binding</keyword>
<dbReference type="EMBL" id="SMAH01000003">
    <property type="protein sequence ID" value="TCS99030.1"/>
    <property type="molecule type" value="Genomic_DNA"/>
</dbReference>
<dbReference type="GO" id="GO:0005737">
    <property type="term" value="C:cytoplasm"/>
    <property type="evidence" value="ECO:0007669"/>
    <property type="project" value="InterPro"/>
</dbReference>
<proteinExistence type="inferred from homology"/>
<evidence type="ECO:0000256" key="8">
    <source>
        <dbReference type="ARBA" id="ARBA00023136"/>
    </source>
</evidence>
<evidence type="ECO:0000256" key="6">
    <source>
        <dbReference type="ARBA" id="ARBA00022801"/>
    </source>
</evidence>
<dbReference type="InterPro" id="IPR004843">
    <property type="entry name" value="Calcineurin-like_PHP"/>
</dbReference>
<name>A0A4R3LHF5_9BURK</name>
<feature type="binding site" evidence="10">
    <location>
        <position position="224"/>
    </location>
    <ligand>
        <name>Mn(2+)</name>
        <dbReference type="ChEBI" id="CHEBI:29035"/>
        <label>1</label>
    </ligand>
</feature>
<gene>
    <name evidence="10 13" type="primary">lpxH</name>
    <name evidence="12" type="ORF">EDC36_10388</name>
    <name evidence="13" type="ORF">Tigna_00867</name>
</gene>
<comment type="caution">
    <text evidence="12">The sequence shown here is derived from an EMBL/GenBank/DDBJ whole genome shotgun (WGS) entry which is preliminary data.</text>
</comment>
<evidence type="ECO:0000313" key="12">
    <source>
        <dbReference type="EMBL" id="TCS99030.1"/>
    </source>
</evidence>
<evidence type="ECO:0000313" key="13">
    <source>
        <dbReference type="EMBL" id="TSE22887.1"/>
    </source>
</evidence>
<comment type="similarity">
    <text evidence="10">Belongs to the LpxH family.</text>
</comment>
<comment type="function">
    <text evidence="10">Hydrolyzes the pyrophosphate bond of UDP-2,3-diacylglucosamine to yield 2,3-diacylglucosamine 1-phosphate (lipid X) and UMP by catalyzing the attack of water at the alpha-P atom. Involved in the biosynthesis of lipid A, a phosphorylated glycolipid that anchors the lipopolysaccharide to the outer membrane of the cell.</text>
</comment>
<evidence type="ECO:0000256" key="9">
    <source>
        <dbReference type="ARBA" id="ARBA00023211"/>
    </source>
</evidence>